<evidence type="ECO:0000256" key="15">
    <source>
        <dbReference type="ARBA" id="ARBA00034018"/>
    </source>
</evidence>
<evidence type="ECO:0000256" key="32">
    <source>
        <dbReference type="ARBA" id="ARBA00052647"/>
    </source>
</evidence>
<evidence type="ECO:0000256" key="28">
    <source>
        <dbReference type="ARBA" id="ARBA00051604"/>
    </source>
</evidence>
<comment type="catalytic activity">
    <reaction evidence="21">
        <text>tauroursodeoxycholate(in) + glutathione(in) + ATP + H2O = tauroursodeoxycholate(out) + glutathione(out) + ADP + phosphate + H(+)</text>
        <dbReference type="Rhea" id="RHEA:66420"/>
        <dbReference type="ChEBI" id="CHEBI:15377"/>
        <dbReference type="ChEBI" id="CHEBI:15378"/>
        <dbReference type="ChEBI" id="CHEBI:30616"/>
        <dbReference type="ChEBI" id="CHEBI:43474"/>
        <dbReference type="ChEBI" id="CHEBI:57925"/>
        <dbReference type="ChEBI" id="CHEBI:132028"/>
        <dbReference type="ChEBI" id="CHEBI:456216"/>
    </reaction>
    <physiologicalReaction direction="left-to-right" evidence="21">
        <dbReference type="Rhea" id="RHEA:66421"/>
    </physiologicalReaction>
</comment>
<comment type="catalytic activity">
    <reaction evidence="18">
        <text>17beta-estradiol 17-O-(beta-D-glucuronate)(in) + ATP + H2O = 17beta-estradiol 17-O-(beta-D-glucuronate)(out) + ADP + phosphate + H(+)</text>
        <dbReference type="Rhea" id="RHEA:60128"/>
        <dbReference type="ChEBI" id="CHEBI:15377"/>
        <dbReference type="ChEBI" id="CHEBI:15378"/>
        <dbReference type="ChEBI" id="CHEBI:30616"/>
        <dbReference type="ChEBI" id="CHEBI:43474"/>
        <dbReference type="ChEBI" id="CHEBI:82961"/>
        <dbReference type="ChEBI" id="CHEBI:456216"/>
    </reaction>
    <physiologicalReaction direction="left-to-right" evidence="18">
        <dbReference type="Rhea" id="RHEA:60129"/>
    </physiologicalReaction>
</comment>
<dbReference type="CDD" id="cd03250">
    <property type="entry name" value="ABCC_MRP_domain1"/>
    <property type="match status" value="2"/>
</dbReference>
<dbReference type="FunFam" id="3.40.50.300:FF:000163">
    <property type="entry name" value="Multidrug resistance-associated protein member 4"/>
    <property type="match status" value="1"/>
</dbReference>
<evidence type="ECO:0000256" key="37">
    <source>
        <dbReference type="SAM" id="Phobius"/>
    </source>
</evidence>
<feature type="non-terminal residue" evidence="40">
    <location>
        <position position="2363"/>
    </location>
</feature>
<dbReference type="SMART" id="SM00382">
    <property type="entry name" value="AAA"/>
    <property type="match status" value="3"/>
</dbReference>
<evidence type="ECO:0000256" key="30">
    <source>
        <dbReference type="ARBA" id="ARBA00051844"/>
    </source>
</evidence>
<dbReference type="InterPro" id="IPR017871">
    <property type="entry name" value="ABC_transporter-like_CS"/>
</dbReference>
<keyword evidence="6" id="KW-1003">Cell membrane</keyword>
<evidence type="ECO:0000256" key="5">
    <source>
        <dbReference type="ARBA" id="ARBA00022448"/>
    </source>
</evidence>
<feature type="transmembrane region" description="Helical" evidence="37">
    <location>
        <begin position="2217"/>
        <end position="2238"/>
    </location>
</feature>
<dbReference type="GO" id="GO:0016324">
    <property type="term" value="C:apical plasma membrane"/>
    <property type="evidence" value="ECO:0007669"/>
    <property type="project" value="UniProtKB-SubCell"/>
</dbReference>
<comment type="catalytic activity">
    <reaction evidence="24">
        <text>cholate(in) + glutathione(in) + ATP + H2O = cholate(out) + glutathione(out) + ADP + phosphate + H(+)</text>
        <dbReference type="Rhea" id="RHEA:66396"/>
        <dbReference type="ChEBI" id="CHEBI:15377"/>
        <dbReference type="ChEBI" id="CHEBI:15378"/>
        <dbReference type="ChEBI" id="CHEBI:29747"/>
        <dbReference type="ChEBI" id="CHEBI:30616"/>
        <dbReference type="ChEBI" id="CHEBI:43474"/>
        <dbReference type="ChEBI" id="CHEBI:57925"/>
        <dbReference type="ChEBI" id="CHEBI:456216"/>
    </reaction>
    <physiologicalReaction direction="left-to-right" evidence="24">
        <dbReference type="Rhea" id="RHEA:66397"/>
    </physiologicalReaction>
</comment>
<feature type="compositionally biased region" description="Polar residues" evidence="36">
    <location>
        <begin position="647"/>
        <end position="659"/>
    </location>
</feature>
<dbReference type="CDD" id="cd03244">
    <property type="entry name" value="ABCC_MRP_domain2"/>
    <property type="match status" value="1"/>
</dbReference>
<evidence type="ECO:0000256" key="6">
    <source>
        <dbReference type="ARBA" id="ARBA00022475"/>
    </source>
</evidence>
<comment type="catalytic activity">
    <reaction evidence="27">
        <text>taurochenodeoxycholate(in) + glutathione(in) + ATP + H2O = taurochenodeoxycholate(out) + glutathione(out) + ADP + phosphate + H(+)</text>
        <dbReference type="Rhea" id="RHEA:66412"/>
        <dbReference type="ChEBI" id="CHEBI:9407"/>
        <dbReference type="ChEBI" id="CHEBI:15377"/>
        <dbReference type="ChEBI" id="CHEBI:15378"/>
        <dbReference type="ChEBI" id="CHEBI:30616"/>
        <dbReference type="ChEBI" id="CHEBI:43474"/>
        <dbReference type="ChEBI" id="CHEBI:57925"/>
        <dbReference type="ChEBI" id="CHEBI:456216"/>
    </reaction>
    <physiologicalReaction direction="left-to-right" evidence="27">
        <dbReference type="Rhea" id="RHEA:66413"/>
    </physiologicalReaction>
</comment>
<feature type="transmembrane region" description="Helical" evidence="37">
    <location>
        <begin position="1945"/>
        <end position="1971"/>
    </location>
</feature>
<comment type="catalytic activity">
    <reaction evidence="20">
        <text>urate(in) + ATP + H2O = urate(out) + ADP + phosphate + H(+)</text>
        <dbReference type="Rhea" id="RHEA:16461"/>
        <dbReference type="ChEBI" id="CHEBI:15377"/>
        <dbReference type="ChEBI" id="CHEBI:15378"/>
        <dbReference type="ChEBI" id="CHEBI:17775"/>
        <dbReference type="ChEBI" id="CHEBI:30616"/>
        <dbReference type="ChEBI" id="CHEBI:43474"/>
        <dbReference type="ChEBI" id="CHEBI:456216"/>
    </reaction>
    <physiologicalReaction direction="left-to-right" evidence="20">
        <dbReference type="Rhea" id="RHEA:16462"/>
    </physiologicalReaction>
</comment>
<dbReference type="CDD" id="cd18601">
    <property type="entry name" value="ABC_6TM_MRP4_D2_like"/>
    <property type="match status" value="1"/>
</dbReference>
<reference evidence="40 41" key="1">
    <citation type="submission" date="2020-12" db="EMBL/GenBank/DDBJ databases">
        <title>De novo assembly of Tibetan sheep genome.</title>
        <authorList>
            <person name="Li X."/>
        </authorList>
    </citation>
    <scope>NUCLEOTIDE SEQUENCE [LARGE SCALE GENOMIC DNA]</scope>
    <source>
        <tissue evidence="40">Heart</tissue>
    </source>
</reference>
<dbReference type="EC" id="7.6.2.2" evidence="4"/>
<keyword evidence="9" id="KW-0067">ATP-binding</keyword>
<dbReference type="GO" id="GO:0005524">
    <property type="term" value="F:ATP binding"/>
    <property type="evidence" value="ECO:0007669"/>
    <property type="project" value="UniProtKB-KW"/>
</dbReference>
<comment type="catalytic activity">
    <reaction evidence="17">
        <text>leukotriene C4(in) + ATP + H2O = leukotriene C4(out) + ADP + phosphate + H(+)</text>
        <dbReference type="Rhea" id="RHEA:38963"/>
        <dbReference type="ChEBI" id="CHEBI:15377"/>
        <dbReference type="ChEBI" id="CHEBI:15378"/>
        <dbReference type="ChEBI" id="CHEBI:30616"/>
        <dbReference type="ChEBI" id="CHEBI:43474"/>
        <dbReference type="ChEBI" id="CHEBI:57973"/>
        <dbReference type="ChEBI" id="CHEBI:456216"/>
    </reaction>
    <physiologicalReaction direction="left-to-right" evidence="17">
        <dbReference type="Rhea" id="RHEA:38964"/>
    </physiologicalReaction>
</comment>
<protein>
    <recommendedName>
        <fullName evidence="35">Multidrug resistance-associated protein 4</fullName>
        <ecNumber evidence="4">7.6.2.2</ecNumber>
        <ecNumber evidence="14">7.6.2.3</ecNumber>
    </recommendedName>
</protein>
<feature type="transmembrane region" description="Helical" evidence="37">
    <location>
        <begin position="759"/>
        <end position="783"/>
    </location>
</feature>
<feature type="transmembrane region" description="Helical" evidence="37">
    <location>
        <begin position="1337"/>
        <end position="1360"/>
    </location>
</feature>
<evidence type="ECO:0000256" key="23">
    <source>
        <dbReference type="ARBA" id="ARBA00050718"/>
    </source>
</evidence>
<evidence type="ECO:0000259" key="38">
    <source>
        <dbReference type="PROSITE" id="PS50893"/>
    </source>
</evidence>
<comment type="catalytic activity">
    <reaction evidence="29">
        <text>glycochenodeoxycholate(in) + glutathione(in) + ATP + H2O = glycochenodeoxycholate(out) + glutathione(out) + ADP + phosphate + H(+)</text>
        <dbReference type="Rhea" id="RHEA:66408"/>
        <dbReference type="ChEBI" id="CHEBI:15377"/>
        <dbReference type="ChEBI" id="CHEBI:15378"/>
        <dbReference type="ChEBI" id="CHEBI:30616"/>
        <dbReference type="ChEBI" id="CHEBI:36252"/>
        <dbReference type="ChEBI" id="CHEBI:43474"/>
        <dbReference type="ChEBI" id="CHEBI:57925"/>
        <dbReference type="ChEBI" id="CHEBI:456216"/>
    </reaction>
    <physiologicalReaction direction="left-to-right" evidence="29">
        <dbReference type="Rhea" id="RHEA:66409"/>
    </physiologicalReaction>
</comment>
<keyword evidence="12" id="KW-0445">Lipid transport</keyword>
<evidence type="ECO:0000256" key="14">
    <source>
        <dbReference type="ARBA" id="ARBA00024220"/>
    </source>
</evidence>
<comment type="subcellular location">
    <subcellularLocation>
        <location evidence="2">Apical cell membrane</location>
        <topology evidence="2">Multi-pass membrane protein</topology>
    </subcellularLocation>
    <subcellularLocation>
        <location evidence="3">Basolateral cell membrane</location>
        <topology evidence="3">Multi-pass membrane protein</topology>
    </subcellularLocation>
</comment>
<evidence type="ECO:0000256" key="2">
    <source>
        <dbReference type="ARBA" id="ARBA00004424"/>
    </source>
</evidence>
<dbReference type="FunFam" id="1.20.1560.10:FF:000027">
    <property type="entry name" value="ATP-binding cassette subfamily C member 4"/>
    <property type="match status" value="2"/>
</dbReference>
<feature type="domain" description="ABC transmembrane type-1" evidence="39">
    <location>
        <begin position="93"/>
        <end position="358"/>
    </location>
</feature>
<evidence type="ECO:0000259" key="39">
    <source>
        <dbReference type="PROSITE" id="PS50929"/>
    </source>
</evidence>
<feature type="transmembrane region" description="Helical" evidence="37">
    <location>
        <begin position="237"/>
        <end position="258"/>
    </location>
</feature>
<dbReference type="PROSITE" id="PS50893">
    <property type="entry name" value="ABC_TRANSPORTER_2"/>
    <property type="match status" value="3"/>
</dbReference>
<comment type="catalytic activity">
    <reaction evidence="15">
        <text>ATP + H2O + xenobioticSide 1 = ADP + phosphate + xenobioticSide 2.</text>
        <dbReference type="EC" id="7.6.2.2"/>
    </reaction>
</comment>
<dbReference type="Pfam" id="PF00664">
    <property type="entry name" value="ABC_membrane"/>
    <property type="match status" value="4"/>
</dbReference>
<dbReference type="PROSITE" id="PS50929">
    <property type="entry name" value="ABC_TM1F"/>
    <property type="match status" value="4"/>
</dbReference>
<keyword evidence="8" id="KW-0547">Nucleotide-binding</keyword>
<evidence type="ECO:0000256" key="27">
    <source>
        <dbReference type="ARBA" id="ARBA00051304"/>
    </source>
</evidence>
<evidence type="ECO:0000256" key="36">
    <source>
        <dbReference type="SAM" id="MobiDB-lite"/>
    </source>
</evidence>
<comment type="catalytic activity">
    <reaction evidence="30">
        <text>taurocholate(in) + glutathione(in) + ATP + H2O = taurocholate(out) + glutathione(out) + ADP + phosphate + H(+)</text>
        <dbReference type="Rhea" id="RHEA:66404"/>
        <dbReference type="ChEBI" id="CHEBI:15377"/>
        <dbReference type="ChEBI" id="CHEBI:15378"/>
        <dbReference type="ChEBI" id="CHEBI:30616"/>
        <dbReference type="ChEBI" id="CHEBI:36257"/>
        <dbReference type="ChEBI" id="CHEBI:43474"/>
        <dbReference type="ChEBI" id="CHEBI:57925"/>
        <dbReference type="ChEBI" id="CHEBI:456216"/>
    </reaction>
    <physiologicalReaction direction="left-to-right" evidence="30">
        <dbReference type="Rhea" id="RHEA:66405"/>
    </physiologicalReaction>
</comment>
<evidence type="ECO:0000256" key="1">
    <source>
        <dbReference type="ARBA" id="ARBA00001946"/>
    </source>
</evidence>
<dbReference type="Gene3D" id="3.40.50.300">
    <property type="entry name" value="P-loop containing nucleotide triphosphate hydrolases"/>
    <property type="match status" value="4"/>
</dbReference>
<feature type="transmembrane region" description="Helical" evidence="37">
    <location>
        <begin position="856"/>
        <end position="874"/>
    </location>
</feature>
<dbReference type="InterPro" id="IPR027417">
    <property type="entry name" value="P-loop_NTPase"/>
</dbReference>
<comment type="catalytic activity">
    <reaction evidence="32">
        <text>glycodeoxycholate(in) + glutathione(in) + ATP + H2O = glycodeoxycholate(out) + glutathione(out) + ADP + phosphate + H(+)</text>
        <dbReference type="Rhea" id="RHEA:66380"/>
        <dbReference type="ChEBI" id="CHEBI:15377"/>
        <dbReference type="ChEBI" id="CHEBI:15378"/>
        <dbReference type="ChEBI" id="CHEBI:30616"/>
        <dbReference type="ChEBI" id="CHEBI:43474"/>
        <dbReference type="ChEBI" id="CHEBI:57925"/>
        <dbReference type="ChEBI" id="CHEBI:82982"/>
        <dbReference type="ChEBI" id="CHEBI:456216"/>
    </reaction>
    <physiologicalReaction direction="left-to-right" evidence="32">
        <dbReference type="Rhea" id="RHEA:66381"/>
    </physiologicalReaction>
</comment>
<dbReference type="FunFam" id="1.20.1560.10:FF:000014">
    <property type="entry name" value="Multidrug resistance-associated protein member 4"/>
    <property type="match status" value="2"/>
</dbReference>
<feature type="transmembrane region" description="Helical" evidence="37">
    <location>
        <begin position="2076"/>
        <end position="2099"/>
    </location>
</feature>
<keyword evidence="5" id="KW-0813">Transport</keyword>
<evidence type="ECO:0000256" key="11">
    <source>
        <dbReference type="ARBA" id="ARBA00022989"/>
    </source>
</evidence>
<evidence type="ECO:0000256" key="31">
    <source>
        <dbReference type="ARBA" id="ARBA00052534"/>
    </source>
</evidence>
<evidence type="ECO:0000313" key="41">
    <source>
        <dbReference type="Proteomes" id="UP000664991"/>
    </source>
</evidence>
<dbReference type="Pfam" id="PF00005">
    <property type="entry name" value="ABC_tran"/>
    <property type="match status" value="4"/>
</dbReference>
<feature type="transmembrane region" description="Helical" evidence="37">
    <location>
        <begin position="211"/>
        <end position="231"/>
    </location>
</feature>
<evidence type="ECO:0000256" key="35">
    <source>
        <dbReference type="ARBA" id="ARBA00082792"/>
    </source>
</evidence>
<feature type="transmembrane region" description="Helical" evidence="37">
    <location>
        <begin position="2189"/>
        <end position="2211"/>
    </location>
</feature>
<dbReference type="FunFam" id="3.40.50.300:FF:000482">
    <property type="entry name" value="Multidrug resistance-associated protein member 4"/>
    <property type="match status" value="2"/>
</dbReference>
<comment type="catalytic activity">
    <reaction evidence="28">
        <text>3',5'-cyclic AMP(in) + ATP + H2O = 3',5'-cyclic AMP(out) + ADP + phosphate + H(+)</text>
        <dbReference type="Rhea" id="RHEA:66184"/>
        <dbReference type="ChEBI" id="CHEBI:15377"/>
        <dbReference type="ChEBI" id="CHEBI:15378"/>
        <dbReference type="ChEBI" id="CHEBI:30616"/>
        <dbReference type="ChEBI" id="CHEBI:43474"/>
        <dbReference type="ChEBI" id="CHEBI:58165"/>
        <dbReference type="ChEBI" id="CHEBI:456216"/>
    </reaction>
    <physiologicalReaction direction="left-to-right" evidence="28">
        <dbReference type="Rhea" id="RHEA:66185"/>
    </physiologicalReaction>
</comment>
<dbReference type="PROSITE" id="PS00211">
    <property type="entry name" value="ABC_TRANSPORTER_1"/>
    <property type="match status" value="2"/>
</dbReference>
<evidence type="ECO:0000256" key="18">
    <source>
        <dbReference type="ARBA" id="ARBA00047576"/>
    </source>
</evidence>
<comment type="catalytic activity">
    <reaction evidence="22">
        <text>glycoursodeoxycholate(in) + glutathione(in) + ATP + H2O = glycoursodeoxycholate(out) + glutathione(out) + ADP + phosphate + H(+)</text>
        <dbReference type="Rhea" id="RHEA:66416"/>
        <dbReference type="ChEBI" id="CHEBI:15377"/>
        <dbReference type="ChEBI" id="CHEBI:15378"/>
        <dbReference type="ChEBI" id="CHEBI:30616"/>
        <dbReference type="ChEBI" id="CHEBI:43474"/>
        <dbReference type="ChEBI" id="CHEBI:57925"/>
        <dbReference type="ChEBI" id="CHEBI:132030"/>
        <dbReference type="ChEBI" id="CHEBI:456216"/>
    </reaction>
    <physiologicalReaction direction="left-to-right" evidence="22">
        <dbReference type="Rhea" id="RHEA:66417"/>
    </physiologicalReaction>
</comment>
<evidence type="ECO:0000256" key="22">
    <source>
        <dbReference type="ARBA" id="ARBA00050626"/>
    </source>
</evidence>
<keyword evidence="11 37" id="KW-1133">Transmembrane helix</keyword>
<feature type="transmembrane region" description="Helical" evidence="37">
    <location>
        <begin position="2105"/>
        <end position="2123"/>
    </location>
</feature>
<sequence>MGPVSPEEKPNPLQDANFCSRLFSWWLNPLFKIGYERKLKQDDLYTVLPEDRSQHLGEELQGYWNQEVSRAKKDAREPSLMKAIVKCYWKFYFVLGLLMFLEEGTKVVLPMFLGKIISYVENYDPADSAALHEAYGYAAGLSACVLVWAVLHHLYFYHMQRVGMRLRVAVCHMIYRKSLHLSSSAMGKTTTGQIVNLMSNDVNRFDQVTMFLHYLWVGPLQAVAVTTLLWMEIGISCLAGMAVLIILLLLQSCFGMLFSSLRSKTAAVTDDRIRTMSEVITGIKTIKMNAWEKSFIDLITRLRRKEISKILKSSYLRGMNLASFFAVSKIMIFVTFITNELLDNRITASQVFVVVTLFEALRFSSTLYFPMAVEKVSEAVISIRRIKNFLLLDEIPELHPQRPSDGERIVDMQDFTAFWDEESETPALQGLSFTVRPGELLAVVGPVGAGKSSLLRALLGELPPSQGKVSVHGRIAYVSQQPWVFPGTVRSNILFGNKYEEEWYEEVIRACALEEDLHNLKEDVIVRGDGGTPLSEGEKARVSLARAVYQDADIYLLDDPFSAVDVGVSRHLFEQCIRQVLKEKITILVTHQLQYLEDASQILILRDGKMVERGTYSEFLKSGIDIFSLFEKENEQSEPPPVPGTPTVISESLGQSPRSSLKDAAPEDQDSESIQVTLPLEDHLEGKVGFKTYVNYLTASADWPVIIFLILVNIAAQVAYVLQDWWLAFWANVQSDLYFGRYVKEDEDVVFVLNWYLGVYSGLTVSTVLFGITRSLLIFYILVNSSRTLHNKMLETILRSPVLFFNRNPIGRILNRFFRDIGDMDDLLPLIFQDFIQTFLLVIGVVGVMVAAIPWTAIPVIPLGIIFFFLRRYFLETSRGVKRLECTTRSPVFSHLASSLRGLWTIRACEAEQKFQELFDAYQDLQSEAWFLLLTMSRWLAVYLDVIYAIFVTVVAFGALILVETLDAGHVGLVLSLTITLTSMFQWCIRQSAEVENMMISVERVIEYTDLVKEAPWELEYRPPPSWPNEGVISFINVNFRHKLDGPLVLRNIYADFYPGRKYGIVGRTGAGKSSLTAALFRLSEPEGGISIDGILTTRIGLHDLRKKMSVAPQEPVLFTGTMRKNLDPFNEHTEEELWNALEEVQLKDTIEHLPGKMNTELAESGLNLSVGQRQLVCLARAILKKSQILIIEKATSNVDPRTDELIKNKIREKFAQRVMLTIAHRLSNVIDCQWISLPARVQASKMRPVSPEEKPNPLQDANICSRLFSWWLNPLFKIGYERKLKQDDLYSVLPEDRSQHLGEELQRYWDREVSRAKKDAREPSLMKAIVKCYWKFYFALGLLMFLEEGTKVVLPIFLGKIISYVENYDPANSAALHEAYGYAAGLSACVLVWAVLHHLRFYHMQRVGMRLRVALCHMIYHKSLHLSSLAMGKTTTGQIVNLMSNDVYRFDQVMIFLHYLWVGPLQAIAVTALLWMEIGISCLAGMAVLVILLLLQSCIGNSFSSLRSKTAAVTDDRIRTMSEVITGIRTIKMNAWEKSFIDLITRLRREEISKILKSSYLRGLNLASFFAVSKIMIFVTFITNEILDNLITASQVFVVVMLFEALRFSSTLYFPMAVEKVSEAVVSVRRIKNFLLLDEITQLNPQLPSDGERIVDMKDFTASWDEESETPALQGLSFTVRPGELLAVVGPVGAGKSSLLSAVLGELPPSQGKVSVHGRIAYVSQQPWVFPGTVRSNILFGKKYEKEQYEKVIKACALEEDLQNLNGDLTVIGDGGIPLSSGQKARVSLARAAYQDADIYLLDDPLSAVDAGVSRHLFEQCIRQALKEKITILVTHQLQYLKDASQILILKGGKMVKSGTYTEFLKSKVDILSLFEKGNEQSEPSPVPGAPAVISESLVQSLQSPRPSLKDVAPEDQDTENIQITLPLEDHLEGKVSFKTYENYFTAGAGWPVIIFLILVNITAQVVYVLQDWWLAYWGNIQRDLYFRVYGKEDIIFILDLNWYFTAYSGLTVSTILFGITRSLLLFYILVNSSRTLHDKMLESILRAPVLFFNRNPIGRILNRFSKDIGQMDDLLPLTFLDFIQTFLLVVGVVGVMVAAIPWTAIPVIPLGIIFFVLRWYFSRTSREVKRLECTTQSLVFSHLASSLRGLWTIRAYKDEQGFQKLFDTYQDLHSEAWFLLLTTSRWLAVYLDVTCAIFVTVVAFGALILVEALDLGQVGLVLSLTLTLTGMFQWCVRQSAEVENMMISVERGIEYTDLEKEASWEYEYRPPPSWPHEGKINFTNMNFRHSLDGPLVLKNMGMSIGPREKRGIVGRTGAGKSSLIAALFRLSEPEGRFRIDGIWTDNIGLHDLRKKMSVAPQ</sequence>
<evidence type="ECO:0000256" key="8">
    <source>
        <dbReference type="ARBA" id="ARBA00022741"/>
    </source>
</evidence>
<feature type="region of interest" description="Disordered" evidence="36">
    <location>
        <begin position="634"/>
        <end position="672"/>
    </location>
</feature>
<evidence type="ECO:0000256" key="4">
    <source>
        <dbReference type="ARBA" id="ARBA00012191"/>
    </source>
</evidence>
<evidence type="ECO:0000256" key="19">
    <source>
        <dbReference type="ARBA" id="ARBA00048007"/>
    </source>
</evidence>
<evidence type="ECO:0000256" key="21">
    <source>
        <dbReference type="ARBA" id="ARBA00050117"/>
    </source>
</evidence>
<feature type="domain" description="ABC transmembrane type-1" evidence="39">
    <location>
        <begin position="707"/>
        <end position="997"/>
    </location>
</feature>
<comment type="catalytic activity">
    <reaction evidence="31">
        <text>glycocholate(in) + glutathione(in) + ATP + H2O = glycocholate(out) + glutathione(out) + ADP + phosphate + H(+)</text>
        <dbReference type="Rhea" id="RHEA:66400"/>
        <dbReference type="ChEBI" id="CHEBI:15377"/>
        <dbReference type="ChEBI" id="CHEBI:15378"/>
        <dbReference type="ChEBI" id="CHEBI:29746"/>
        <dbReference type="ChEBI" id="CHEBI:30616"/>
        <dbReference type="ChEBI" id="CHEBI:43474"/>
        <dbReference type="ChEBI" id="CHEBI:57925"/>
        <dbReference type="ChEBI" id="CHEBI:456216"/>
    </reaction>
    <physiologicalReaction direction="left-to-right" evidence="31">
        <dbReference type="Rhea" id="RHEA:66401"/>
    </physiologicalReaction>
</comment>
<dbReference type="EMBL" id="JAEMGP010000010">
    <property type="protein sequence ID" value="KAG5204269.1"/>
    <property type="molecule type" value="Genomic_DNA"/>
</dbReference>
<dbReference type="PANTHER" id="PTHR24223:SF357">
    <property type="entry name" value="ATP-BINDING CASSETTE SUB-FAMILY C MEMBER 4"/>
    <property type="match status" value="1"/>
</dbReference>
<dbReference type="Gene3D" id="1.20.1560.10">
    <property type="entry name" value="ABC transporter type 1, transmembrane domain"/>
    <property type="match status" value="4"/>
</dbReference>
<feature type="transmembrane region" description="Helical" evidence="37">
    <location>
        <begin position="1564"/>
        <end position="1584"/>
    </location>
</feature>
<dbReference type="InterPro" id="IPR047083">
    <property type="entry name" value="ABCC4_TMD2"/>
</dbReference>
<comment type="catalytic activity">
    <reaction evidence="16">
        <text>dehydroepiandrosterone 3-sulfate(in) + ATP + H2O = dehydroepiandrosterone 3-sulfate(out) + ADP + phosphate + H(+)</text>
        <dbReference type="Rhea" id="RHEA:61364"/>
        <dbReference type="ChEBI" id="CHEBI:15377"/>
        <dbReference type="ChEBI" id="CHEBI:15378"/>
        <dbReference type="ChEBI" id="CHEBI:30616"/>
        <dbReference type="ChEBI" id="CHEBI:43474"/>
        <dbReference type="ChEBI" id="CHEBI:57905"/>
        <dbReference type="ChEBI" id="CHEBI:456216"/>
    </reaction>
    <physiologicalReaction direction="left-to-right" evidence="16">
        <dbReference type="Rhea" id="RHEA:61365"/>
    </physiologicalReaction>
</comment>
<feature type="transmembrane region" description="Helical" evidence="37">
    <location>
        <begin position="1454"/>
        <end position="1473"/>
    </location>
</feature>
<dbReference type="PANTHER" id="PTHR24223">
    <property type="entry name" value="ATP-BINDING CASSETTE SUB-FAMILY C"/>
    <property type="match status" value="1"/>
</dbReference>
<dbReference type="InterPro" id="IPR003593">
    <property type="entry name" value="AAA+_ATPase"/>
</dbReference>
<feature type="domain" description="ABC transmembrane type-1" evidence="39">
    <location>
        <begin position="1339"/>
        <end position="1604"/>
    </location>
</feature>
<accession>A0A835ZZT1</accession>
<organism evidence="40 41">
    <name type="scientific">Ovis aries</name>
    <name type="common">Sheep</name>
    <dbReference type="NCBI Taxonomy" id="9940"/>
    <lineage>
        <taxon>Eukaryota</taxon>
        <taxon>Metazoa</taxon>
        <taxon>Chordata</taxon>
        <taxon>Craniata</taxon>
        <taxon>Vertebrata</taxon>
        <taxon>Euteleostomi</taxon>
        <taxon>Mammalia</taxon>
        <taxon>Eutheria</taxon>
        <taxon>Laurasiatheria</taxon>
        <taxon>Artiodactyla</taxon>
        <taxon>Ruminantia</taxon>
        <taxon>Pecora</taxon>
        <taxon>Bovidae</taxon>
        <taxon>Caprinae</taxon>
        <taxon>Ovis</taxon>
    </lineage>
</organism>
<dbReference type="SUPFAM" id="SSF52540">
    <property type="entry name" value="P-loop containing nucleoside triphosphate hydrolases"/>
    <property type="match status" value="4"/>
</dbReference>
<evidence type="ECO:0000256" key="24">
    <source>
        <dbReference type="ARBA" id="ARBA00051057"/>
    </source>
</evidence>
<dbReference type="GO" id="GO:0016887">
    <property type="term" value="F:ATP hydrolysis activity"/>
    <property type="evidence" value="ECO:0007669"/>
    <property type="project" value="InterPro"/>
</dbReference>
<evidence type="ECO:0000256" key="3">
    <source>
        <dbReference type="ARBA" id="ARBA00004554"/>
    </source>
</evidence>
<evidence type="ECO:0000256" key="7">
    <source>
        <dbReference type="ARBA" id="ARBA00022692"/>
    </source>
</evidence>
<feature type="transmembrane region" description="Helical" evidence="37">
    <location>
        <begin position="349"/>
        <end position="369"/>
    </location>
</feature>
<comment type="catalytic activity">
    <reaction evidence="25">
        <text>leukotriene B4(in) + ATP + H2O = leukotriene B4(out) + ADP + phosphate + H(+)</text>
        <dbReference type="Rhea" id="RHEA:66424"/>
        <dbReference type="ChEBI" id="CHEBI:15377"/>
        <dbReference type="ChEBI" id="CHEBI:15378"/>
        <dbReference type="ChEBI" id="CHEBI:30616"/>
        <dbReference type="ChEBI" id="CHEBI:43474"/>
        <dbReference type="ChEBI" id="CHEBI:57461"/>
        <dbReference type="ChEBI" id="CHEBI:456216"/>
    </reaction>
</comment>
<name>A0A835ZZT1_SHEEP</name>
<gene>
    <name evidence="40" type="ORF">JEQ12_002245</name>
</gene>
<comment type="cofactor">
    <cofactor evidence="1">
        <name>Mg(2+)</name>
        <dbReference type="ChEBI" id="CHEBI:18420"/>
    </cofactor>
</comment>
<dbReference type="CDD" id="cd18593">
    <property type="entry name" value="ABC_6TM_MRP4_D1_like"/>
    <property type="match status" value="2"/>
</dbReference>
<evidence type="ECO:0000256" key="29">
    <source>
        <dbReference type="ARBA" id="ARBA00051624"/>
    </source>
</evidence>
<evidence type="ECO:0000256" key="20">
    <source>
        <dbReference type="ARBA" id="ARBA00048665"/>
    </source>
</evidence>
<comment type="catalytic activity">
    <reaction evidence="33">
        <text>3',5'-cyclic GMP(in) + ATP + H2O = 3',5'-cyclic GMP(out) + ADP + phosphate + H(+)</text>
        <dbReference type="Rhea" id="RHEA:66188"/>
        <dbReference type="ChEBI" id="CHEBI:15377"/>
        <dbReference type="ChEBI" id="CHEBI:15378"/>
        <dbReference type="ChEBI" id="CHEBI:30616"/>
        <dbReference type="ChEBI" id="CHEBI:43474"/>
        <dbReference type="ChEBI" id="CHEBI:57746"/>
        <dbReference type="ChEBI" id="CHEBI:456216"/>
    </reaction>
    <physiologicalReaction direction="left-to-right" evidence="33">
        <dbReference type="Rhea" id="RHEA:66189"/>
    </physiologicalReaction>
</comment>
<dbReference type="InterPro" id="IPR003439">
    <property type="entry name" value="ABC_transporter-like_ATP-bd"/>
</dbReference>
<dbReference type="GO" id="GO:0008559">
    <property type="term" value="F:ABC-type xenobiotic transporter activity"/>
    <property type="evidence" value="ECO:0007669"/>
    <property type="project" value="UniProtKB-EC"/>
</dbReference>
<dbReference type="Proteomes" id="UP000664991">
    <property type="component" value="Unassembled WGS sequence"/>
</dbReference>
<comment type="catalytic activity">
    <reaction evidence="19">
        <text>an S-substituted glutathione(in) + ATP + H2O = an S-substituted glutathione(out) + ADP + phosphate + H(+)</text>
        <dbReference type="Rhea" id="RHEA:19121"/>
        <dbReference type="ChEBI" id="CHEBI:15377"/>
        <dbReference type="ChEBI" id="CHEBI:15378"/>
        <dbReference type="ChEBI" id="CHEBI:30616"/>
        <dbReference type="ChEBI" id="CHEBI:43474"/>
        <dbReference type="ChEBI" id="CHEBI:90779"/>
        <dbReference type="ChEBI" id="CHEBI:456216"/>
        <dbReference type="EC" id="7.6.2.3"/>
    </reaction>
    <physiologicalReaction direction="left-to-right" evidence="19">
        <dbReference type="Rhea" id="RHEA:19122"/>
    </physiologicalReaction>
</comment>
<keyword evidence="13 37" id="KW-0472">Membrane</keyword>
<evidence type="ECO:0000256" key="12">
    <source>
        <dbReference type="ARBA" id="ARBA00023055"/>
    </source>
</evidence>
<evidence type="ECO:0000256" key="16">
    <source>
        <dbReference type="ARBA" id="ARBA00047279"/>
    </source>
</evidence>
<keyword evidence="10" id="KW-1278">Translocase</keyword>
<keyword evidence="7 37" id="KW-0812">Transmembrane</keyword>
<comment type="catalytic activity">
    <reaction evidence="26">
        <text>prostaglandin E2(in) + ATP + H2O = prostaglandin E2(out) + ADP + phosphate + H(+)</text>
        <dbReference type="Rhea" id="RHEA:66388"/>
        <dbReference type="ChEBI" id="CHEBI:15377"/>
        <dbReference type="ChEBI" id="CHEBI:15378"/>
        <dbReference type="ChEBI" id="CHEBI:30616"/>
        <dbReference type="ChEBI" id="CHEBI:43474"/>
        <dbReference type="ChEBI" id="CHEBI:456216"/>
        <dbReference type="ChEBI" id="CHEBI:606564"/>
    </reaction>
    <physiologicalReaction direction="left-to-right" evidence="26">
        <dbReference type="Rhea" id="RHEA:66389"/>
    </physiologicalReaction>
</comment>
<evidence type="ECO:0000313" key="40">
    <source>
        <dbReference type="EMBL" id="KAG5204269.1"/>
    </source>
</evidence>
<evidence type="ECO:0000256" key="26">
    <source>
        <dbReference type="ARBA" id="ARBA00051287"/>
    </source>
</evidence>
<proteinExistence type="predicted"/>
<feature type="domain" description="ABC transporter" evidence="38">
    <location>
        <begin position="410"/>
        <end position="632"/>
    </location>
</feature>
<dbReference type="GO" id="GO:0015431">
    <property type="term" value="F:ABC-type glutathione S-conjugate transporter activity"/>
    <property type="evidence" value="ECO:0007669"/>
    <property type="project" value="UniProtKB-EC"/>
</dbReference>
<dbReference type="GO" id="GO:0016323">
    <property type="term" value="C:basolateral plasma membrane"/>
    <property type="evidence" value="ECO:0007669"/>
    <property type="project" value="UniProtKB-SubCell"/>
</dbReference>
<evidence type="ECO:0000256" key="10">
    <source>
        <dbReference type="ARBA" id="ARBA00022967"/>
    </source>
</evidence>
<dbReference type="InterPro" id="IPR036640">
    <property type="entry name" value="ABC1_TM_sf"/>
</dbReference>
<feature type="domain" description="ABC transporter" evidence="38">
    <location>
        <begin position="1033"/>
        <end position="1272"/>
    </location>
</feature>
<dbReference type="GO" id="GO:0006869">
    <property type="term" value="P:lipid transport"/>
    <property type="evidence" value="ECO:0007669"/>
    <property type="project" value="UniProtKB-KW"/>
</dbReference>
<feature type="transmembrane region" description="Helical" evidence="37">
    <location>
        <begin position="1479"/>
        <end position="1500"/>
    </location>
</feature>
<feature type="transmembrane region" description="Helical" evidence="37">
    <location>
        <begin position="827"/>
        <end position="850"/>
    </location>
</feature>
<dbReference type="InterPro" id="IPR050173">
    <property type="entry name" value="ABC_transporter_C-like"/>
</dbReference>
<evidence type="ECO:0000256" key="33">
    <source>
        <dbReference type="ARBA" id="ARBA00052963"/>
    </source>
</evidence>
<dbReference type="SUPFAM" id="SSF90123">
    <property type="entry name" value="ABC transporter transmembrane region"/>
    <property type="match status" value="4"/>
</dbReference>
<evidence type="ECO:0000256" key="13">
    <source>
        <dbReference type="ARBA" id="ARBA00023136"/>
    </source>
</evidence>
<evidence type="ECO:0000256" key="34">
    <source>
        <dbReference type="ARBA" id="ARBA00062847"/>
    </source>
</evidence>
<feature type="transmembrane region" description="Helical" evidence="37">
    <location>
        <begin position="91"/>
        <end position="114"/>
    </location>
</feature>
<feature type="transmembrane region" description="Helical" evidence="37">
    <location>
        <begin position="134"/>
        <end position="157"/>
    </location>
</feature>
<feature type="transmembrane region" description="Helical" evidence="37">
    <location>
        <begin position="1590"/>
        <end position="1607"/>
    </location>
</feature>
<feature type="transmembrane region" description="Helical" evidence="37">
    <location>
        <begin position="940"/>
        <end position="963"/>
    </location>
</feature>
<evidence type="ECO:0000256" key="9">
    <source>
        <dbReference type="ARBA" id="ARBA00022840"/>
    </source>
</evidence>
<feature type="transmembrane region" description="Helical" evidence="37">
    <location>
        <begin position="314"/>
        <end position="337"/>
    </location>
</feature>
<evidence type="ECO:0000256" key="17">
    <source>
        <dbReference type="ARBA" id="ARBA00047523"/>
    </source>
</evidence>
<dbReference type="EC" id="7.6.2.3" evidence="14"/>
<feature type="transmembrane region" description="Helical" evidence="37">
    <location>
        <begin position="2008"/>
        <end position="2032"/>
    </location>
</feature>
<dbReference type="InterPro" id="IPR011527">
    <property type="entry name" value="ABC1_TM_dom"/>
</dbReference>
<feature type="transmembrane region" description="Helical" evidence="37">
    <location>
        <begin position="703"/>
        <end position="722"/>
    </location>
</feature>
<comment type="caution">
    <text evidence="40">The sequence shown here is derived from an EMBL/GenBank/DDBJ whole genome shotgun (WGS) entry which is preliminary data.</text>
</comment>
<evidence type="ECO:0000256" key="25">
    <source>
        <dbReference type="ARBA" id="ARBA00051151"/>
    </source>
</evidence>
<feature type="transmembrane region" description="Helical" evidence="37">
    <location>
        <begin position="1380"/>
        <end position="1403"/>
    </location>
</feature>
<dbReference type="InterPro" id="IPR030240">
    <property type="entry name" value="ABCC4_TMD1"/>
</dbReference>
<feature type="domain" description="ABC transporter" evidence="38">
    <location>
        <begin position="1656"/>
        <end position="1878"/>
    </location>
</feature>
<comment type="subunit">
    <text evidence="34">Interacts (via PDZ-binding motif) with SNX27 (via PDZ domain); this interaction accelerates MRP4 internalization.</text>
</comment>
<feature type="transmembrane region" description="Helical" evidence="37">
    <location>
        <begin position="969"/>
        <end position="989"/>
    </location>
</feature>
<comment type="catalytic activity">
    <reaction evidence="23">
        <text>prostaglandin E1(in) + ATP + H2O = prostaglandin E1(out) + ADP + phosphate + H(+)</text>
        <dbReference type="Rhea" id="RHEA:66392"/>
        <dbReference type="ChEBI" id="CHEBI:15377"/>
        <dbReference type="ChEBI" id="CHEBI:15378"/>
        <dbReference type="ChEBI" id="CHEBI:30616"/>
        <dbReference type="ChEBI" id="CHEBI:43474"/>
        <dbReference type="ChEBI" id="CHEBI:57397"/>
        <dbReference type="ChEBI" id="CHEBI:456216"/>
    </reaction>
    <physiologicalReaction direction="left-to-right" evidence="23">
        <dbReference type="Rhea" id="RHEA:66393"/>
    </physiologicalReaction>
</comment>
<feature type="domain" description="ABC transmembrane type-1" evidence="39">
    <location>
        <begin position="1956"/>
        <end position="2246"/>
    </location>
</feature>